<dbReference type="PROSITE" id="PS00860">
    <property type="entry name" value="GTP_CYCLOHYDROL_1_2"/>
    <property type="match status" value="1"/>
</dbReference>
<dbReference type="HAMAP" id="MF_00223">
    <property type="entry name" value="FolE"/>
    <property type="match status" value="1"/>
</dbReference>
<proteinExistence type="inferred from homology"/>
<dbReference type="GO" id="GO:0005737">
    <property type="term" value="C:cytoplasm"/>
    <property type="evidence" value="ECO:0007669"/>
    <property type="project" value="TreeGrafter"/>
</dbReference>
<dbReference type="InterPro" id="IPR020602">
    <property type="entry name" value="GTP_CycHdrlase_I_dom"/>
</dbReference>
<dbReference type="Pfam" id="PF01227">
    <property type="entry name" value="GTP_cyclohydroI"/>
    <property type="match status" value="1"/>
</dbReference>
<dbReference type="InterPro" id="IPR043134">
    <property type="entry name" value="GTP-CH-I_N"/>
</dbReference>
<accession>A0A943UXI9</accession>
<comment type="caution">
    <text evidence="8">The sequence shown here is derived from an EMBL/GenBank/DDBJ whole genome shotgun (WGS) entry which is preliminary data.</text>
</comment>
<evidence type="ECO:0000256" key="5">
    <source>
        <dbReference type="ARBA" id="ARBA00022801"/>
    </source>
</evidence>
<dbReference type="EMBL" id="JAGZSV010000002">
    <property type="protein sequence ID" value="MBS6939925.1"/>
    <property type="molecule type" value="Genomic_DNA"/>
</dbReference>
<evidence type="ECO:0000256" key="6">
    <source>
        <dbReference type="HAMAP-Rule" id="MF_00223"/>
    </source>
</evidence>
<dbReference type="GO" id="GO:0006729">
    <property type="term" value="P:tetrahydrobiopterin biosynthetic process"/>
    <property type="evidence" value="ECO:0007669"/>
    <property type="project" value="TreeGrafter"/>
</dbReference>
<reference evidence="8" key="1">
    <citation type="submission" date="2021-02" db="EMBL/GenBank/DDBJ databases">
        <title>Infant gut strain persistence is associated with maternal origin, phylogeny, and functional potential including surface adhesion and iron acquisition.</title>
        <authorList>
            <person name="Lou Y.C."/>
        </authorList>
    </citation>
    <scope>NUCLEOTIDE SEQUENCE</scope>
    <source>
        <strain evidence="8">L2_039_000G1_dasL2_039_000G1_concoct_11</strain>
    </source>
</reference>
<dbReference type="Gene3D" id="3.30.1130.10">
    <property type="match status" value="1"/>
</dbReference>
<comment type="similarity">
    <text evidence="3 6">Belongs to the GTP cyclohydrolase I family.</text>
</comment>
<dbReference type="GO" id="GO:0006730">
    <property type="term" value="P:one-carbon metabolic process"/>
    <property type="evidence" value="ECO:0007669"/>
    <property type="project" value="UniProtKB-UniRule"/>
</dbReference>
<dbReference type="EC" id="3.5.4.16" evidence="6"/>
<dbReference type="PANTHER" id="PTHR11109:SF7">
    <property type="entry name" value="GTP CYCLOHYDROLASE 1"/>
    <property type="match status" value="1"/>
</dbReference>
<keyword evidence="6" id="KW-0862">Zinc</keyword>
<feature type="binding site" evidence="6">
    <location>
        <position position="147"/>
    </location>
    <ligand>
        <name>Zn(2+)</name>
        <dbReference type="ChEBI" id="CHEBI:29105"/>
    </ligand>
</feature>
<keyword evidence="4 6" id="KW-0554">One-carbon metabolism</keyword>
<dbReference type="FunFam" id="1.10.286.10:FF:000001">
    <property type="entry name" value="GTP cyclohydrolase 1"/>
    <property type="match status" value="1"/>
</dbReference>
<keyword evidence="5 6" id="KW-0378">Hydrolase</keyword>
<dbReference type="Proteomes" id="UP000727506">
    <property type="component" value="Unassembled WGS sequence"/>
</dbReference>
<dbReference type="InterPro" id="IPR001474">
    <property type="entry name" value="GTP_CycHdrlase_I"/>
</dbReference>
<evidence type="ECO:0000313" key="9">
    <source>
        <dbReference type="Proteomes" id="UP000727506"/>
    </source>
</evidence>
<keyword evidence="6" id="KW-0479">Metal-binding</keyword>
<feature type="binding site" evidence="6">
    <location>
        <position position="76"/>
    </location>
    <ligand>
        <name>Zn(2+)</name>
        <dbReference type="ChEBI" id="CHEBI:29105"/>
    </ligand>
</feature>
<dbReference type="GO" id="GO:0005525">
    <property type="term" value="F:GTP binding"/>
    <property type="evidence" value="ECO:0007669"/>
    <property type="project" value="UniProtKB-KW"/>
</dbReference>
<evidence type="ECO:0000256" key="1">
    <source>
        <dbReference type="ARBA" id="ARBA00001052"/>
    </source>
</evidence>
<comment type="pathway">
    <text evidence="2 6">Cofactor biosynthesis; 7,8-dihydroneopterin triphosphate biosynthesis; 7,8-dihydroneopterin triphosphate from GTP: step 1/1.</text>
</comment>
<evidence type="ECO:0000256" key="2">
    <source>
        <dbReference type="ARBA" id="ARBA00005080"/>
    </source>
</evidence>
<dbReference type="GO" id="GO:0003934">
    <property type="term" value="F:GTP cyclohydrolase I activity"/>
    <property type="evidence" value="ECO:0007669"/>
    <property type="project" value="UniProtKB-UniRule"/>
</dbReference>
<dbReference type="GO" id="GO:0008270">
    <property type="term" value="F:zinc ion binding"/>
    <property type="evidence" value="ECO:0007669"/>
    <property type="project" value="UniProtKB-UniRule"/>
</dbReference>
<dbReference type="NCBIfam" id="NF006825">
    <property type="entry name" value="PRK09347.1-2"/>
    <property type="match status" value="1"/>
</dbReference>
<dbReference type="PANTHER" id="PTHR11109">
    <property type="entry name" value="GTP CYCLOHYDROLASE I"/>
    <property type="match status" value="1"/>
</dbReference>
<evidence type="ECO:0000256" key="3">
    <source>
        <dbReference type="ARBA" id="ARBA00008085"/>
    </source>
</evidence>
<evidence type="ECO:0000259" key="7">
    <source>
        <dbReference type="Pfam" id="PF01227"/>
    </source>
</evidence>
<dbReference type="GO" id="GO:0046654">
    <property type="term" value="P:tetrahydrofolate biosynthetic process"/>
    <property type="evidence" value="ECO:0007669"/>
    <property type="project" value="UniProtKB-UniRule"/>
</dbReference>
<keyword evidence="6" id="KW-0547">Nucleotide-binding</keyword>
<sequence>MFDQEKIKQATLLLLEGIGEDPQREGLLETPARVARMYEEICGGMQEDAAEHLSTTFTVDDGGMVVERDIRFYSLCEHHLLPFFGTAHVAYIPDGEVTGLSKLARTVEVYARRPQLQERLTAQVADAIMDNLHAKGAIVMMQAEHMCMSMRGVRKPGSQTVTLAKRGLFEEDGRLADDFFRMVNA</sequence>
<gene>
    <name evidence="6 8" type="primary">folE</name>
    <name evidence="8" type="ORF">KH142_00270</name>
</gene>
<dbReference type="InterPro" id="IPR043133">
    <property type="entry name" value="GTP-CH-I_C/QueF"/>
</dbReference>
<evidence type="ECO:0000256" key="4">
    <source>
        <dbReference type="ARBA" id="ARBA00022563"/>
    </source>
</evidence>
<comment type="subunit">
    <text evidence="6">Homopolymer.</text>
</comment>
<name>A0A943UXI9_9ACTN</name>
<dbReference type="PROSITE" id="PS00859">
    <property type="entry name" value="GTP_CYCLOHYDROL_1_1"/>
    <property type="match status" value="1"/>
</dbReference>
<dbReference type="NCBIfam" id="NF006826">
    <property type="entry name" value="PRK09347.1-3"/>
    <property type="match status" value="1"/>
</dbReference>
<organism evidence="8 9">
    <name type="scientific">Slackia piriformis</name>
    <dbReference type="NCBI Taxonomy" id="626934"/>
    <lineage>
        <taxon>Bacteria</taxon>
        <taxon>Bacillati</taxon>
        <taxon>Actinomycetota</taxon>
        <taxon>Coriobacteriia</taxon>
        <taxon>Eggerthellales</taxon>
        <taxon>Eggerthellaceae</taxon>
        <taxon>Slackia</taxon>
    </lineage>
</organism>
<dbReference type="AlphaFoldDB" id="A0A943UXI9"/>
<evidence type="ECO:0000313" key="8">
    <source>
        <dbReference type="EMBL" id="MBS6939925.1"/>
    </source>
</evidence>
<dbReference type="InterPro" id="IPR018234">
    <property type="entry name" value="GTP_CycHdrlase_I_CS"/>
</dbReference>
<feature type="binding site" evidence="6">
    <location>
        <position position="79"/>
    </location>
    <ligand>
        <name>Zn(2+)</name>
        <dbReference type="ChEBI" id="CHEBI:29105"/>
    </ligand>
</feature>
<feature type="domain" description="GTP cyclohydrolase I" evidence="7">
    <location>
        <begin position="8"/>
        <end position="183"/>
    </location>
</feature>
<comment type="catalytic activity">
    <reaction evidence="1 6">
        <text>GTP + H2O = 7,8-dihydroneopterin 3'-triphosphate + formate + H(+)</text>
        <dbReference type="Rhea" id="RHEA:17473"/>
        <dbReference type="ChEBI" id="CHEBI:15377"/>
        <dbReference type="ChEBI" id="CHEBI:15378"/>
        <dbReference type="ChEBI" id="CHEBI:15740"/>
        <dbReference type="ChEBI" id="CHEBI:37565"/>
        <dbReference type="ChEBI" id="CHEBI:58462"/>
        <dbReference type="EC" id="3.5.4.16"/>
    </reaction>
</comment>
<dbReference type="NCBIfam" id="TIGR00063">
    <property type="entry name" value="folE"/>
    <property type="match status" value="1"/>
</dbReference>
<protein>
    <recommendedName>
        <fullName evidence="6">GTP cyclohydrolase 1</fullName>
        <ecNumber evidence="6">3.5.4.16</ecNumber>
    </recommendedName>
    <alternativeName>
        <fullName evidence="6">GTP cyclohydrolase I</fullName>
        <shortName evidence="6">GTP-CH-I</shortName>
    </alternativeName>
</protein>
<dbReference type="Gene3D" id="1.10.286.10">
    <property type="match status" value="1"/>
</dbReference>
<dbReference type="FunFam" id="3.30.1130.10:FF:000001">
    <property type="entry name" value="GTP cyclohydrolase 1"/>
    <property type="match status" value="1"/>
</dbReference>
<dbReference type="SUPFAM" id="SSF55620">
    <property type="entry name" value="Tetrahydrobiopterin biosynthesis enzymes-like"/>
    <property type="match status" value="1"/>
</dbReference>
<keyword evidence="6" id="KW-0342">GTP-binding</keyword>